<evidence type="ECO:0000313" key="3">
    <source>
        <dbReference type="Proteomes" id="UP000272140"/>
    </source>
</evidence>
<accession>A0A3R9CTZ7</accession>
<protein>
    <recommendedName>
        <fullName evidence="1">Wzt C-terminal domain-containing protein</fullName>
    </recommendedName>
</protein>
<dbReference type="EMBL" id="RKIO01000002">
    <property type="protein sequence ID" value="RSC13355.1"/>
    <property type="molecule type" value="Genomic_DNA"/>
</dbReference>
<dbReference type="InterPro" id="IPR027417">
    <property type="entry name" value="P-loop_NTPase"/>
</dbReference>
<dbReference type="Gene3D" id="2.70.50.60">
    <property type="entry name" value="abc- transporter (atp binding component) like domain"/>
    <property type="match status" value="1"/>
</dbReference>
<comment type="caution">
    <text evidence="2">The sequence shown here is derived from an EMBL/GenBank/DDBJ whole genome shotgun (WGS) entry which is preliminary data.</text>
</comment>
<dbReference type="CDD" id="cd10147">
    <property type="entry name" value="Wzt_C-like"/>
    <property type="match status" value="1"/>
</dbReference>
<evidence type="ECO:0000259" key="1">
    <source>
        <dbReference type="Pfam" id="PF14524"/>
    </source>
</evidence>
<dbReference type="Pfam" id="PF14524">
    <property type="entry name" value="Wzt_C"/>
    <property type="match status" value="1"/>
</dbReference>
<name>A0A3R9CTZ7_9BURK</name>
<evidence type="ECO:0000313" key="2">
    <source>
        <dbReference type="EMBL" id="RSC13355.1"/>
    </source>
</evidence>
<feature type="domain" description="Wzt C-terminal" evidence="1">
    <location>
        <begin position="295"/>
        <end position="407"/>
    </location>
</feature>
<dbReference type="Proteomes" id="UP000272140">
    <property type="component" value="Unassembled WGS sequence"/>
</dbReference>
<dbReference type="InterPro" id="IPR029439">
    <property type="entry name" value="Wzt_C"/>
</dbReference>
<dbReference type="AlphaFoldDB" id="A0A3R9CTZ7"/>
<gene>
    <name evidence="2" type="ORF">EGT41_08360</name>
</gene>
<dbReference type="Gene3D" id="3.40.50.300">
    <property type="entry name" value="P-loop containing nucleotide triphosphate hydrolases"/>
    <property type="match status" value="1"/>
</dbReference>
<sequence length="561" mass="62916">MQLRIHLTNQNISSKLDKRMIINRPRGFSGRVIFDHLPKTAGQAINAWLVSTLGSGCAATSFNSAHRELIRQFGGEYSLISAHMSFQGEGFDPRYEYVTFLREPLDRAISWLFFVHQNHDANDLAALWHQTKEFIDSEGESSVSLLGQIVNPYIEHFCSIDPTPTSTDAERLAKALAVLEKYDLWGIYESMPDFLSDFAALLGAPAPREIAKVNVTLTRPSSTRASAQLRRRLEELNALDLEFYEIVRGRYAQERRRWQRPAVQVPAWTPIERLVATNFNDSRFSLISATVDGERNCKYGSILSFLVEFSISTHVPDLEIGIHIFDSVRRWAFGTNTTMLGNKIVAITPGIYRFRCACVADLPEGVYTAGFAFAERIAGEMHNVAWYDELVTFHVTHERVTPSVGYAELTTAMDCYRISESIAMPVIDGTGTLQSTSTGKEVNTSETYSLLVTLSNNSNQDWISLHSNPISLSYRWLDEGGEFVVFDGLRTPLPGGQLLRGKSVTVAMVVEAPKLPGRYELEAQPVQEMVCWFDECGFTPLRLSTNVHGIKGRSHSFEFTG</sequence>
<proteinExistence type="predicted"/>
<reference evidence="3" key="1">
    <citation type="submission" date="2018-11" db="EMBL/GenBank/DDBJ databases">
        <title>FDA dAtabase for Regulatory Grade micrObial Sequences (FDA-ARGOS): Supporting development and validation of Infectious Disease Dx tests.</title>
        <authorList>
            <person name="Goldberg B."/>
            <person name="Campos J."/>
            <person name="Tallon L."/>
            <person name="Sadzewicz L."/>
            <person name="Zhao X."/>
            <person name="Vavikolanu K."/>
            <person name="Mehta A."/>
            <person name="Aluvathingal J."/>
            <person name="Nadendla S."/>
            <person name="Geyer C."/>
            <person name="Nandy P."/>
            <person name="Yan Y."/>
            <person name="Sichtig H."/>
        </authorList>
    </citation>
    <scope>NUCLEOTIDE SEQUENCE [LARGE SCALE GENOMIC DNA]</scope>
    <source>
        <strain evidence="3">FDAARGOS_544</strain>
    </source>
</reference>
<organism evidence="2 3">
    <name type="scientific">Burkholderia cenocepacia</name>
    <dbReference type="NCBI Taxonomy" id="95486"/>
    <lineage>
        <taxon>Bacteria</taxon>
        <taxon>Pseudomonadati</taxon>
        <taxon>Pseudomonadota</taxon>
        <taxon>Betaproteobacteria</taxon>
        <taxon>Burkholderiales</taxon>
        <taxon>Burkholderiaceae</taxon>
        <taxon>Burkholderia</taxon>
        <taxon>Burkholderia cepacia complex</taxon>
    </lineage>
</organism>